<keyword evidence="2" id="KW-0808">Transferase</keyword>
<dbReference type="Proteomes" id="UP000317730">
    <property type="component" value="Unassembled WGS sequence"/>
</dbReference>
<name>A0A4Y3TWP0_9PROT</name>
<keyword evidence="4" id="KW-1185">Reference proteome</keyword>
<protein>
    <recommendedName>
        <fullName evidence="5">Glycosyl transferase</fullName>
    </recommendedName>
</protein>
<keyword evidence="1" id="KW-0328">Glycosyltransferase</keyword>
<dbReference type="Pfam" id="PF03808">
    <property type="entry name" value="Glyco_tran_WecG"/>
    <property type="match status" value="1"/>
</dbReference>
<evidence type="ECO:0000256" key="2">
    <source>
        <dbReference type="ARBA" id="ARBA00022679"/>
    </source>
</evidence>
<evidence type="ECO:0008006" key="5">
    <source>
        <dbReference type="Google" id="ProtNLM"/>
    </source>
</evidence>
<dbReference type="OrthoDB" id="9771846at2"/>
<dbReference type="EMBL" id="BJMV01000004">
    <property type="protein sequence ID" value="GEB85165.1"/>
    <property type="molecule type" value="Genomic_DNA"/>
</dbReference>
<sequence>MPQPAAEHSPATFPMFGLDFSVLSEQDIASMVATTLRTPAQGVGLIITPNIQHISLLRQNPALLQACKHAALLTCDGFPLYYYAKWRGEPAQGRVTGRGIVAKLIAQPALLAHHRLFMVLDSDQTVRIARDWAARHGLADRLDCAVPAMGFDKRPADMEALARQIARHGTTLLFMGVGAPRSEIFVDQYRAILPPCWALCIGQGLLIAFGCVPTPHRLVEHFNLEWLWRIVLEPKRMFGRYACSARGFICAVIRDLVHRD</sequence>
<dbReference type="RefSeq" id="WP_141375181.1">
    <property type="nucleotide sequence ID" value="NZ_BAPL01000024.1"/>
</dbReference>
<organism evidence="3 4">
    <name type="scientific">Acetobacter peroxydans</name>
    <dbReference type="NCBI Taxonomy" id="104098"/>
    <lineage>
        <taxon>Bacteria</taxon>
        <taxon>Pseudomonadati</taxon>
        <taxon>Pseudomonadota</taxon>
        <taxon>Alphaproteobacteria</taxon>
        <taxon>Acetobacterales</taxon>
        <taxon>Acetobacteraceae</taxon>
        <taxon>Acetobacter</taxon>
    </lineage>
</organism>
<dbReference type="InterPro" id="IPR004629">
    <property type="entry name" value="WecG_TagA_CpsF"/>
</dbReference>
<evidence type="ECO:0000313" key="3">
    <source>
        <dbReference type="EMBL" id="GEB85165.1"/>
    </source>
</evidence>
<dbReference type="AlphaFoldDB" id="A0A4Y3TWP0"/>
<dbReference type="GO" id="GO:0016758">
    <property type="term" value="F:hexosyltransferase activity"/>
    <property type="evidence" value="ECO:0007669"/>
    <property type="project" value="TreeGrafter"/>
</dbReference>
<dbReference type="CDD" id="cd06533">
    <property type="entry name" value="Glyco_transf_WecG_TagA"/>
    <property type="match status" value="1"/>
</dbReference>
<dbReference type="PANTHER" id="PTHR34136:SF1">
    <property type="entry name" value="UDP-N-ACETYL-D-MANNOSAMINURONIC ACID TRANSFERASE"/>
    <property type="match status" value="1"/>
</dbReference>
<comment type="caution">
    <text evidence="3">The sequence shown here is derived from an EMBL/GenBank/DDBJ whole genome shotgun (WGS) entry which is preliminary data.</text>
</comment>
<dbReference type="PANTHER" id="PTHR34136">
    <property type="match status" value="1"/>
</dbReference>
<reference evidence="3 4" key="1">
    <citation type="submission" date="2019-06" db="EMBL/GenBank/DDBJ databases">
        <title>Whole genome shotgun sequence of Acetobacter peroxydans NBRC 13755.</title>
        <authorList>
            <person name="Hosoyama A."/>
            <person name="Uohara A."/>
            <person name="Ohji S."/>
            <person name="Ichikawa N."/>
        </authorList>
    </citation>
    <scope>NUCLEOTIDE SEQUENCE [LARGE SCALE GENOMIC DNA]</scope>
    <source>
        <strain evidence="3 4">NBRC 13755</strain>
    </source>
</reference>
<evidence type="ECO:0000313" key="4">
    <source>
        <dbReference type="Proteomes" id="UP000317730"/>
    </source>
</evidence>
<accession>A0A4Y3TWP0</accession>
<proteinExistence type="predicted"/>
<evidence type="ECO:0000256" key="1">
    <source>
        <dbReference type="ARBA" id="ARBA00022676"/>
    </source>
</evidence>
<gene>
    <name evidence="3" type="ORF">APE01nite_09620</name>
</gene>